<dbReference type="EMBL" id="JACXAA010000003">
    <property type="protein sequence ID" value="MBD2753223.1"/>
    <property type="molecule type" value="Genomic_DNA"/>
</dbReference>
<reference evidence="2" key="1">
    <citation type="submission" date="2020-09" db="EMBL/GenBank/DDBJ databases">
        <authorList>
            <person name="Kim M.K."/>
        </authorList>
    </citation>
    <scope>NUCLEOTIDE SEQUENCE</scope>
    <source>
        <strain evidence="2">BT704</strain>
    </source>
</reference>
<evidence type="ECO:0000313" key="2">
    <source>
        <dbReference type="EMBL" id="MBD2753223.1"/>
    </source>
</evidence>
<gene>
    <name evidence="2" type="ORF">IC230_10015</name>
</gene>
<comment type="caution">
    <text evidence="2">The sequence shown here is derived from an EMBL/GenBank/DDBJ whole genome shotgun (WGS) entry which is preliminary data.</text>
</comment>
<accession>A0A927B0L2</accession>
<dbReference type="AlphaFoldDB" id="A0A927B0L2"/>
<proteinExistence type="predicted"/>
<keyword evidence="3" id="KW-1185">Reference proteome</keyword>
<protein>
    <submittedName>
        <fullName evidence="2">Uncharacterized protein</fullName>
    </submittedName>
</protein>
<dbReference type="Proteomes" id="UP000653797">
    <property type="component" value="Unassembled WGS sequence"/>
</dbReference>
<name>A0A927B0L2_9BACT</name>
<feature type="region of interest" description="Disordered" evidence="1">
    <location>
        <begin position="52"/>
        <end position="76"/>
    </location>
</feature>
<sequence length="76" mass="9105">MSIQEMRSRLHQLVETVDDKLMLEDASLILSGQLTTLSHLTQEQRRQLDQAIQEHKENKTVSHEEMKQRHREWLNK</sequence>
<evidence type="ECO:0000313" key="3">
    <source>
        <dbReference type="Proteomes" id="UP000653797"/>
    </source>
</evidence>
<organism evidence="2 3">
    <name type="scientific">Spirosoma validum</name>
    <dbReference type="NCBI Taxonomy" id="2771355"/>
    <lineage>
        <taxon>Bacteria</taxon>
        <taxon>Pseudomonadati</taxon>
        <taxon>Bacteroidota</taxon>
        <taxon>Cytophagia</taxon>
        <taxon>Cytophagales</taxon>
        <taxon>Cytophagaceae</taxon>
        <taxon>Spirosoma</taxon>
    </lineage>
</organism>
<evidence type="ECO:0000256" key="1">
    <source>
        <dbReference type="SAM" id="MobiDB-lite"/>
    </source>
</evidence>
<dbReference type="RefSeq" id="WP_191038852.1">
    <property type="nucleotide sequence ID" value="NZ_JACXAA010000003.1"/>
</dbReference>